<sequence>MGHNEEHFPGDSLPKHEITDINPLGSWLRDTQGGGKLITQQERRFSSNPTFKLSVLQVAWKHESRTNKERTLSWPYWIDLSPTGIGSTSSLIILICTSLELLLTIILSCLLFTLIRRRTISNPKKLDLSALEIYGWNLRILTELLVIAGIIKTTETYDKFNYILDYLWSCGKKEFGNPTKAITNVKETI</sequence>
<protein>
    <submittedName>
        <fullName evidence="2">Uncharacterized protein</fullName>
    </submittedName>
</protein>
<accession>A0AAV0Z3Y0</accession>
<dbReference type="AlphaFoldDB" id="A0AAV0Z3Y0"/>
<keyword evidence="1" id="KW-1133">Transmembrane helix</keyword>
<evidence type="ECO:0000256" key="1">
    <source>
        <dbReference type="SAM" id="Phobius"/>
    </source>
</evidence>
<evidence type="ECO:0000313" key="2">
    <source>
        <dbReference type="EMBL" id="CAI8593255.1"/>
    </source>
</evidence>
<keyword evidence="1" id="KW-0812">Transmembrane</keyword>
<keyword evidence="1" id="KW-0472">Membrane</keyword>
<feature type="transmembrane region" description="Helical" evidence="1">
    <location>
        <begin position="91"/>
        <end position="115"/>
    </location>
</feature>
<evidence type="ECO:0000313" key="3">
    <source>
        <dbReference type="Proteomes" id="UP001157006"/>
    </source>
</evidence>
<name>A0AAV0Z3Y0_VICFA</name>
<dbReference type="Proteomes" id="UP001157006">
    <property type="component" value="Chromosome 1S"/>
</dbReference>
<organism evidence="2 3">
    <name type="scientific">Vicia faba</name>
    <name type="common">Broad bean</name>
    <name type="synonym">Faba vulgaris</name>
    <dbReference type="NCBI Taxonomy" id="3906"/>
    <lineage>
        <taxon>Eukaryota</taxon>
        <taxon>Viridiplantae</taxon>
        <taxon>Streptophyta</taxon>
        <taxon>Embryophyta</taxon>
        <taxon>Tracheophyta</taxon>
        <taxon>Spermatophyta</taxon>
        <taxon>Magnoliopsida</taxon>
        <taxon>eudicotyledons</taxon>
        <taxon>Gunneridae</taxon>
        <taxon>Pentapetalae</taxon>
        <taxon>rosids</taxon>
        <taxon>fabids</taxon>
        <taxon>Fabales</taxon>
        <taxon>Fabaceae</taxon>
        <taxon>Papilionoideae</taxon>
        <taxon>50 kb inversion clade</taxon>
        <taxon>NPAAA clade</taxon>
        <taxon>Hologalegina</taxon>
        <taxon>IRL clade</taxon>
        <taxon>Fabeae</taxon>
        <taxon>Vicia</taxon>
    </lineage>
</organism>
<proteinExistence type="predicted"/>
<gene>
    <name evidence="2" type="ORF">VFH_I082200</name>
</gene>
<dbReference type="EMBL" id="OX451735">
    <property type="protein sequence ID" value="CAI8593255.1"/>
    <property type="molecule type" value="Genomic_DNA"/>
</dbReference>
<keyword evidence="3" id="KW-1185">Reference proteome</keyword>
<reference evidence="2 3" key="1">
    <citation type="submission" date="2023-01" db="EMBL/GenBank/DDBJ databases">
        <authorList>
            <person name="Kreplak J."/>
        </authorList>
    </citation>
    <scope>NUCLEOTIDE SEQUENCE [LARGE SCALE GENOMIC DNA]</scope>
</reference>